<name>A0A5B9EDV9_9BACT</name>
<feature type="transmembrane region" description="Helical" evidence="1">
    <location>
        <begin position="6"/>
        <end position="25"/>
    </location>
</feature>
<evidence type="ECO:0000313" key="3">
    <source>
        <dbReference type="EMBL" id="QEE29844.1"/>
    </source>
</evidence>
<feature type="domain" description="NfeD integral membrane" evidence="2">
    <location>
        <begin position="11"/>
        <end position="128"/>
    </location>
</feature>
<gene>
    <name evidence="3" type="ORF">FTW19_18785</name>
</gene>
<dbReference type="InterPro" id="IPR056739">
    <property type="entry name" value="NfeD_membrane"/>
</dbReference>
<feature type="transmembrane region" description="Helical" evidence="1">
    <location>
        <begin position="111"/>
        <end position="132"/>
    </location>
</feature>
<sequence length="143" mass="14665">MSIVLASHPTILFATIFAGVLLIYAEANRPGSIVPGCFGLLLVLAPLPALLTPPVRLASAGLLSTGFALCVLQAWFPVRWLATTAGVAGMAAGIARFYVGSADGSAQPNPVAGVLLSGILGVTTSYLATVALRARRAKRLTVH</sequence>
<accession>A0A5B9EDV9</accession>
<feature type="transmembrane region" description="Helical" evidence="1">
    <location>
        <begin position="57"/>
        <end position="75"/>
    </location>
</feature>
<evidence type="ECO:0000313" key="4">
    <source>
        <dbReference type="Proteomes" id="UP000321820"/>
    </source>
</evidence>
<dbReference type="AlphaFoldDB" id="A0A5B9EDV9"/>
<dbReference type="EMBL" id="CP042806">
    <property type="protein sequence ID" value="QEE29844.1"/>
    <property type="molecule type" value="Genomic_DNA"/>
</dbReference>
<dbReference type="KEGG" id="talb:FTW19_18785"/>
<dbReference type="RefSeq" id="WP_147649114.1">
    <property type="nucleotide sequence ID" value="NZ_CP042806.1"/>
</dbReference>
<keyword evidence="1" id="KW-1133">Transmembrane helix</keyword>
<keyword evidence="1" id="KW-0472">Membrane</keyword>
<keyword evidence="1" id="KW-0812">Transmembrane</keyword>
<dbReference type="OrthoDB" id="9806253at2"/>
<feature type="transmembrane region" description="Helical" evidence="1">
    <location>
        <begin position="80"/>
        <end position="99"/>
    </location>
</feature>
<protein>
    <recommendedName>
        <fullName evidence="2">NfeD integral membrane domain-containing protein</fullName>
    </recommendedName>
</protein>
<organism evidence="3 4">
    <name type="scientific">Terriglobus albidus</name>
    <dbReference type="NCBI Taxonomy" id="1592106"/>
    <lineage>
        <taxon>Bacteria</taxon>
        <taxon>Pseudomonadati</taxon>
        <taxon>Acidobacteriota</taxon>
        <taxon>Terriglobia</taxon>
        <taxon>Terriglobales</taxon>
        <taxon>Acidobacteriaceae</taxon>
        <taxon>Terriglobus</taxon>
    </lineage>
</organism>
<proteinExistence type="predicted"/>
<feature type="transmembrane region" description="Helical" evidence="1">
    <location>
        <begin position="32"/>
        <end position="51"/>
    </location>
</feature>
<reference evidence="3 4" key="1">
    <citation type="submission" date="2019-08" db="EMBL/GenBank/DDBJ databases">
        <title>Complete genome sequence of Terriglobus albidus strain ORNL.</title>
        <authorList>
            <person name="Podar M."/>
        </authorList>
    </citation>
    <scope>NUCLEOTIDE SEQUENCE [LARGE SCALE GENOMIC DNA]</scope>
    <source>
        <strain evidence="3 4">ORNL</strain>
    </source>
</reference>
<evidence type="ECO:0000259" key="2">
    <source>
        <dbReference type="Pfam" id="PF24961"/>
    </source>
</evidence>
<dbReference type="Pfam" id="PF24961">
    <property type="entry name" value="NfeD_membrane"/>
    <property type="match status" value="1"/>
</dbReference>
<evidence type="ECO:0000256" key="1">
    <source>
        <dbReference type="SAM" id="Phobius"/>
    </source>
</evidence>
<keyword evidence="4" id="KW-1185">Reference proteome</keyword>
<dbReference type="Proteomes" id="UP000321820">
    <property type="component" value="Chromosome"/>
</dbReference>